<gene>
    <name evidence="1" type="ORF">LCGC14_3007350</name>
</gene>
<proteinExistence type="predicted"/>
<organism evidence="1">
    <name type="scientific">marine sediment metagenome</name>
    <dbReference type="NCBI Taxonomy" id="412755"/>
    <lineage>
        <taxon>unclassified sequences</taxon>
        <taxon>metagenomes</taxon>
        <taxon>ecological metagenomes</taxon>
    </lineage>
</organism>
<evidence type="ECO:0000313" key="1">
    <source>
        <dbReference type="EMBL" id="KKK62134.1"/>
    </source>
</evidence>
<comment type="caution">
    <text evidence="1">The sequence shown here is derived from an EMBL/GenBank/DDBJ whole genome shotgun (WGS) entry which is preliminary data.</text>
</comment>
<feature type="non-terminal residue" evidence="1">
    <location>
        <position position="1"/>
    </location>
</feature>
<dbReference type="SUPFAM" id="SSF51735">
    <property type="entry name" value="NAD(P)-binding Rossmann-fold domains"/>
    <property type="match status" value="1"/>
</dbReference>
<accession>A0A0F8Z6W2</accession>
<name>A0A0F8Z6W2_9ZZZZ</name>
<protein>
    <recommendedName>
        <fullName evidence="2">NAD(P)-binding domain-containing protein</fullName>
    </recommendedName>
</protein>
<evidence type="ECO:0008006" key="2">
    <source>
        <dbReference type="Google" id="ProtNLM"/>
    </source>
</evidence>
<dbReference type="EMBL" id="LAZR01062144">
    <property type="protein sequence ID" value="KKK62134.1"/>
    <property type="molecule type" value="Genomic_DNA"/>
</dbReference>
<dbReference type="InterPro" id="IPR036291">
    <property type="entry name" value="NAD(P)-bd_dom_sf"/>
</dbReference>
<reference evidence="1" key="1">
    <citation type="journal article" date="2015" name="Nature">
        <title>Complex archaea that bridge the gap between prokaryotes and eukaryotes.</title>
        <authorList>
            <person name="Spang A."/>
            <person name="Saw J.H."/>
            <person name="Jorgensen S.L."/>
            <person name="Zaremba-Niedzwiedzka K."/>
            <person name="Martijn J."/>
            <person name="Lind A.E."/>
            <person name="van Eijk R."/>
            <person name="Schleper C."/>
            <person name="Guy L."/>
            <person name="Ettema T.J."/>
        </authorList>
    </citation>
    <scope>NUCLEOTIDE SEQUENCE</scope>
</reference>
<sequence>DLVRNETFVTGPDNAIQIEVLAEMIQDKLNWQGVINWGRKLPRPGEIYYLNSTPEKAWRILRWEPLVDLDTGLDKTIAMWQEKFSAE</sequence>
<dbReference type="AlphaFoldDB" id="A0A0F8Z6W2"/>
<dbReference type="Gene3D" id="3.90.25.10">
    <property type="entry name" value="UDP-galactose 4-epimerase, domain 1"/>
    <property type="match status" value="1"/>
</dbReference>